<sequence>MLGRVRPSSTSPECLERQPSKITKDDSLSIYETTLMKLKQGSRRDLSPQPEDSVKPEISCTASILPYEEATTIEADCSSTSLSPSSSDCQSMGTLKEQGNMNMSILRLFSRYKSSRHALSSPNEEAMTVENDCSSASTTPSHLDFPLTNNAKQQHEHVCCSSVS</sequence>
<dbReference type="AlphaFoldDB" id="A0A5J5BHT1"/>
<name>A0A5J5BHT1_9ASTE</name>
<dbReference type="PANTHER" id="PTHR48238:SF1">
    <property type="entry name" value="(RAPE) HYPOTHETICAL PROTEIN"/>
    <property type="match status" value="1"/>
</dbReference>
<keyword evidence="3" id="KW-1185">Reference proteome</keyword>
<evidence type="ECO:0000313" key="2">
    <source>
        <dbReference type="EMBL" id="KAA8542168.1"/>
    </source>
</evidence>
<proteinExistence type="predicted"/>
<evidence type="ECO:0000256" key="1">
    <source>
        <dbReference type="SAM" id="MobiDB-lite"/>
    </source>
</evidence>
<protein>
    <submittedName>
        <fullName evidence="2">Uncharacterized protein</fullName>
    </submittedName>
</protein>
<organism evidence="2 3">
    <name type="scientific">Nyssa sinensis</name>
    <dbReference type="NCBI Taxonomy" id="561372"/>
    <lineage>
        <taxon>Eukaryota</taxon>
        <taxon>Viridiplantae</taxon>
        <taxon>Streptophyta</taxon>
        <taxon>Embryophyta</taxon>
        <taxon>Tracheophyta</taxon>
        <taxon>Spermatophyta</taxon>
        <taxon>Magnoliopsida</taxon>
        <taxon>eudicotyledons</taxon>
        <taxon>Gunneridae</taxon>
        <taxon>Pentapetalae</taxon>
        <taxon>asterids</taxon>
        <taxon>Cornales</taxon>
        <taxon>Nyssaceae</taxon>
        <taxon>Nyssa</taxon>
    </lineage>
</organism>
<accession>A0A5J5BHT1</accession>
<gene>
    <name evidence="2" type="ORF">F0562_023320</name>
</gene>
<dbReference type="EMBL" id="CM018035">
    <property type="protein sequence ID" value="KAA8542168.1"/>
    <property type="molecule type" value="Genomic_DNA"/>
</dbReference>
<feature type="compositionally biased region" description="Basic and acidic residues" evidence="1">
    <location>
        <begin position="14"/>
        <end position="27"/>
    </location>
</feature>
<reference evidence="2 3" key="1">
    <citation type="submission" date="2019-09" db="EMBL/GenBank/DDBJ databases">
        <title>A chromosome-level genome assembly of the Chinese tupelo Nyssa sinensis.</title>
        <authorList>
            <person name="Yang X."/>
            <person name="Kang M."/>
            <person name="Yang Y."/>
            <person name="Xiong H."/>
            <person name="Wang M."/>
            <person name="Zhang Z."/>
            <person name="Wang Z."/>
            <person name="Wu H."/>
            <person name="Ma T."/>
            <person name="Liu J."/>
            <person name="Xi Z."/>
        </authorList>
    </citation>
    <scope>NUCLEOTIDE SEQUENCE [LARGE SCALE GENOMIC DNA]</scope>
    <source>
        <strain evidence="2">J267</strain>
        <tissue evidence="2">Leaf</tissue>
    </source>
</reference>
<dbReference type="OrthoDB" id="60860at2759"/>
<evidence type="ECO:0000313" key="3">
    <source>
        <dbReference type="Proteomes" id="UP000325577"/>
    </source>
</evidence>
<dbReference type="PANTHER" id="PTHR48238">
    <property type="entry name" value="BNACNNG09570D PROTEIN"/>
    <property type="match status" value="1"/>
</dbReference>
<dbReference type="Proteomes" id="UP000325577">
    <property type="component" value="Linkage Group LG12"/>
</dbReference>
<feature type="region of interest" description="Disordered" evidence="1">
    <location>
        <begin position="1"/>
        <end position="27"/>
    </location>
</feature>